<comment type="caution">
    <text evidence="1">The sequence shown here is derived from an EMBL/GenBank/DDBJ whole genome shotgun (WGS) entry which is preliminary data.</text>
</comment>
<name>A0A1J5PVI2_9ZZZZ</name>
<protein>
    <submittedName>
        <fullName evidence="1">Uncharacterized protein</fullName>
    </submittedName>
</protein>
<evidence type="ECO:0000313" key="1">
    <source>
        <dbReference type="EMBL" id="OIQ75582.1"/>
    </source>
</evidence>
<proteinExistence type="predicted"/>
<dbReference type="EMBL" id="MLJW01002122">
    <property type="protein sequence ID" value="OIQ75582.1"/>
    <property type="molecule type" value="Genomic_DNA"/>
</dbReference>
<reference evidence="1" key="1">
    <citation type="submission" date="2016-10" db="EMBL/GenBank/DDBJ databases">
        <title>Sequence of Gallionella enrichment culture.</title>
        <authorList>
            <person name="Poehlein A."/>
            <person name="Muehling M."/>
            <person name="Daniel R."/>
        </authorList>
    </citation>
    <scope>NUCLEOTIDE SEQUENCE</scope>
</reference>
<accession>A0A1J5PVI2</accession>
<sequence>MHQHAVVGVGAVREDVPCEHRDLTAGEAGHQGIQVAGHGRQPAIATTLHQAVGPGGLHHRKEWSARRIAFPEIGAHGRGETTDTGLHEDMGWPCPDLAHGLLDHQLVALHHVPGHVHVTRIGRVRDHEPPIGVGVARSLPHGVVVVARSADDTCAEALYGPLAHPADAGMDVDHAPAPEQLRPPGDRAAVVAIGGAGHGDVRTRLANVLA</sequence>
<gene>
    <name evidence="1" type="ORF">GALL_427470</name>
</gene>
<organism evidence="1">
    <name type="scientific">mine drainage metagenome</name>
    <dbReference type="NCBI Taxonomy" id="410659"/>
    <lineage>
        <taxon>unclassified sequences</taxon>
        <taxon>metagenomes</taxon>
        <taxon>ecological metagenomes</taxon>
    </lineage>
</organism>
<dbReference type="AlphaFoldDB" id="A0A1J5PVI2"/>